<dbReference type="EMBL" id="LYPA01000064">
    <property type="protein sequence ID" value="OBR64876.1"/>
    <property type="molecule type" value="Genomic_DNA"/>
</dbReference>
<evidence type="ECO:0000313" key="3">
    <source>
        <dbReference type="Proteomes" id="UP000092024"/>
    </source>
</evidence>
<keyword evidence="1" id="KW-0812">Transmembrane</keyword>
<reference evidence="2 3" key="1">
    <citation type="submission" date="2016-05" db="EMBL/GenBank/DDBJ databases">
        <title>Paenibacillus oryzae. sp. nov., isolated from the rice root.</title>
        <authorList>
            <person name="Zhang J."/>
            <person name="Zhang X."/>
        </authorList>
    </citation>
    <scope>NUCLEOTIDE SEQUENCE [LARGE SCALE GENOMIC DNA]</scope>
    <source>
        <strain evidence="2 3">1DrF-4</strain>
    </source>
</reference>
<dbReference type="RefSeq" id="WP_068684010.1">
    <property type="nucleotide sequence ID" value="NZ_LYPA01000064.1"/>
</dbReference>
<gene>
    <name evidence="2" type="ORF">A7K91_04655</name>
</gene>
<dbReference type="AlphaFoldDB" id="A0A1A5YGU8"/>
<proteinExistence type="predicted"/>
<keyword evidence="3" id="KW-1185">Reference proteome</keyword>
<dbReference type="STRING" id="1844972.A7K91_04655"/>
<evidence type="ECO:0000256" key="1">
    <source>
        <dbReference type="SAM" id="Phobius"/>
    </source>
</evidence>
<comment type="caution">
    <text evidence="2">The sequence shown here is derived from an EMBL/GenBank/DDBJ whole genome shotgun (WGS) entry which is preliminary data.</text>
</comment>
<keyword evidence="1" id="KW-0472">Membrane</keyword>
<sequence length="68" mass="7418">MDSSFGLGILVYALAIGGVALFLWLLLFIIRSAIDQSKTSAKLDELIVEIQILRKELKEIKGRGGTIA</sequence>
<dbReference type="OrthoDB" id="2658257at2"/>
<feature type="transmembrane region" description="Helical" evidence="1">
    <location>
        <begin position="6"/>
        <end position="30"/>
    </location>
</feature>
<organism evidence="2 3">
    <name type="scientific">Paenibacillus oryzae</name>
    <dbReference type="NCBI Taxonomy" id="1844972"/>
    <lineage>
        <taxon>Bacteria</taxon>
        <taxon>Bacillati</taxon>
        <taxon>Bacillota</taxon>
        <taxon>Bacilli</taxon>
        <taxon>Bacillales</taxon>
        <taxon>Paenibacillaceae</taxon>
        <taxon>Paenibacillus</taxon>
    </lineage>
</organism>
<keyword evidence="1" id="KW-1133">Transmembrane helix</keyword>
<name>A0A1A5YGU8_9BACL</name>
<dbReference type="Proteomes" id="UP000092024">
    <property type="component" value="Unassembled WGS sequence"/>
</dbReference>
<accession>A0A1A5YGU8</accession>
<evidence type="ECO:0000313" key="2">
    <source>
        <dbReference type="EMBL" id="OBR64876.1"/>
    </source>
</evidence>
<protein>
    <submittedName>
        <fullName evidence="2">Uncharacterized protein</fullName>
    </submittedName>
</protein>